<proteinExistence type="predicted"/>
<keyword evidence="2" id="KW-0472">Membrane</keyword>
<dbReference type="AlphaFoldDB" id="A0A8H7NM07"/>
<feature type="compositionally biased region" description="Polar residues" evidence="1">
    <location>
        <begin position="218"/>
        <end position="245"/>
    </location>
</feature>
<organism evidence="3 4">
    <name type="scientific">Bionectria ochroleuca</name>
    <name type="common">Gliocladium roseum</name>
    <dbReference type="NCBI Taxonomy" id="29856"/>
    <lineage>
        <taxon>Eukaryota</taxon>
        <taxon>Fungi</taxon>
        <taxon>Dikarya</taxon>
        <taxon>Ascomycota</taxon>
        <taxon>Pezizomycotina</taxon>
        <taxon>Sordariomycetes</taxon>
        <taxon>Hypocreomycetidae</taxon>
        <taxon>Hypocreales</taxon>
        <taxon>Bionectriaceae</taxon>
        <taxon>Clonostachys</taxon>
    </lineage>
</organism>
<name>A0A8H7NM07_BIOOC</name>
<dbReference type="Proteomes" id="UP000616885">
    <property type="component" value="Unassembled WGS sequence"/>
</dbReference>
<keyword evidence="2" id="KW-1133">Transmembrane helix</keyword>
<evidence type="ECO:0000256" key="2">
    <source>
        <dbReference type="SAM" id="Phobius"/>
    </source>
</evidence>
<feature type="compositionally biased region" description="Polar residues" evidence="1">
    <location>
        <begin position="255"/>
        <end position="270"/>
    </location>
</feature>
<feature type="transmembrane region" description="Helical" evidence="2">
    <location>
        <begin position="139"/>
        <end position="160"/>
    </location>
</feature>
<evidence type="ECO:0000256" key="1">
    <source>
        <dbReference type="SAM" id="MobiDB-lite"/>
    </source>
</evidence>
<feature type="region of interest" description="Disordered" evidence="1">
    <location>
        <begin position="164"/>
        <end position="189"/>
    </location>
</feature>
<evidence type="ECO:0000313" key="3">
    <source>
        <dbReference type="EMBL" id="KAF9758560.1"/>
    </source>
</evidence>
<accession>A0A8H7NM07</accession>
<keyword evidence="2" id="KW-0812">Transmembrane</keyword>
<protein>
    <submittedName>
        <fullName evidence="3">Uncharacterized protein</fullName>
    </submittedName>
</protein>
<comment type="caution">
    <text evidence="3">The sequence shown here is derived from an EMBL/GenBank/DDBJ whole genome shotgun (WGS) entry which is preliminary data.</text>
</comment>
<feature type="region of interest" description="Disordered" evidence="1">
    <location>
        <begin position="218"/>
        <end position="285"/>
    </location>
</feature>
<dbReference type="EMBL" id="JADCTT010000001">
    <property type="protein sequence ID" value="KAF9758560.1"/>
    <property type="molecule type" value="Genomic_DNA"/>
</dbReference>
<evidence type="ECO:0000313" key="4">
    <source>
        <dbReference type="Proteomes" id="UP000616885"/>
    </source>
</evidence>
<gene>
    <name evidence="3" type="ORF">IM811_000254</name>
</gene>
<sequence length="355" mass="38963">MVGPAKEVIDNLGVDCTNGGSFYVCNSKSVQFVGCCTLDPCKTSDGNCPDQSLRNTTFQAYSYNQIKPQKCVSEDPEVQWFACAASKPPFMGCCSANPCQLGGCPAGKLYAAKLNDNPELARPFLTGVPHEELSTAATAGIAVGVTLFAMLMIGLTIWWAKRKTKRTQKPRRSQGSGTVPAVGYRSPSVRFPDKANLGMGLGLKSAYSKNTEYDMMQRTPTRQDSPTLSPQSRGLSQWSEQSVHGSSGGNHPRGYQQSDGRVPSAISSEQGHSRREKWKHPTPVAQELPQSIRSWSWKILQILRQRRTLRNCEVAKREGVRIDRTVRGEAFVPTHASKGVSGHNKVFMLLQNLLQ</sequence>
<reference evidence="3" key="1">
    <citation type="submission" date="2020-10" db="EMBL/GenBank/DDBJ databases">
        <title>High-Quality Genome Resource of Clonostachys rosea strain S41 by Oxford Nanopore Long-Read Sequencing.</title>
        <authorList>
            <person name="Wang H."/>
        </authorList>
    </citation>
    <scope>NUCLEOTIDE SEQUENCE</scope>
    <source>
        <strain evidence="3">S41</strain>
    </source>
</reference>